<sequence length="286" mass="33277">MDLWPYRWDHLLRYRYIEIISLWEGRLTTGHLTRCFGIGRQQASKDINVYLREIAPGNISYDKFLKGYRPSEDFVPRVTRGTADEYLHLMSRDEQLMGVFEALPLTTANVEQITPPGRDVSPSILRPMIQAARARKRLEVDYVSLQHPDREGRIIVPHTLVFTGFRWHVRAWCEKNQGFRDFVLSRFRGEAEILDTSEHGEDQDDDWSQRINIIVVPDPRLTKDQQAVIAHDYGMSGGTLTLNTRATLINYQLQLLQLDPFSEQENPLAQQVVLQNRDELEPWLFG</sequence>
<dbReference type="Pfam" id="PF26109">
    <property type="entry name" value="WHD_BrxR"/>
    <property type="match status" value="1"/>
</dbReference>
<dbReference type="PANTHER" id="PTHR34580:SF3">
    <property type="entry name" value="PROTEIN PAFB"/>
    <property type="match status" value="1"/>
</dbReference>
<evidence type="ECO:0000259" key="3">
    <source>
        <dbReference type="Pfam" id="PF26109"/>
    </source>
</evidence>
<feature type="domain" description="DNA-binding transcriptional repressor CapW C-terminal dimerisation" evidence="2">
    <location>
        <begin position="211"/>
        <end position="280"/>
    </location>
</feature>
<dbReference type="Proteomes" id="UP001626549">
    <property type="component" value="Chromosome"/>
</dbReference>
<dbReference type="InterPro" id="IPR059020">
    <property type="entry name" value="CapW_CTD"/>
</dbReference>
<dbReference type="PROSITE" id="PS52050">
    <property type="entry name" value="WYL"/>
    <property type="match status" value="1"/>
</dbReference>
<dbReference type="InterPro" id="IPR026881">
    <property type="entry name" value="WYL_dom"/>
</dbReference>
<dbReference type="InterPro" id="IPR016634">
    <property type="entry name" value="CapW-like"/>
</dbReference>
<name>A0ABZ0ICE5_9GAMM</name>
<dbReference type="Pfam" id="PF26107">
    <property type="entry name" value="BrxR_CTD"/>
    <property type="match status" value="1"/>
</dbReference>
<dbReference type="Pfam" id="PF13280">
    <property type="entry name" value="WYL"/>
    <property type="match status" value="1"/>
</dbReference>
<reference evidence="4 5" key="1">
    <citation type="submission" date="2023-10" db="EMBL/GenBank/DDBJ databases">
        <title>Two novel species belonging to the OM43/NOR5 clade.</title>
        <authorList>
            <person name="Park M."/>
        </authorList>
    </citation>
    <scope>NUCLEOTIDE SEQUENCE [LARGE SCALE GENOMIC DNA]</scope>
    <source>
        <strain evidence="4 5">IMCC45268</strain>
    </source>
</reference>
<evidence type="ECO:0000313" key="4">
    <source>
        <dbReference type="EMBL" id="WOJ96060.1"/>
    </source>
</evidence>
<dbReference type="PIRSF" id="PIRSF015558">
    <property type="entry name" value="Txn_reg_DeoR_prd"/>
    <property type="match status" value="1"/>
</dbReference>
<dbReference type="EMBL" id="CP136865">
    <property type="protein sequence ID" value="WOJ96060.1"/>
    <property type="molecule type" value="Genomic_DNA"/>
</dbReference>
<keyword evidence="5" id="KW-1185">Reference proteome</keyword>
<evidence type="ECO:0000259" key="2">
    <source>
        <dbReference type="Pfam" id="PF26107"/>
    </source>
</evidence>
<organism evidence="4 5">
    <name type="scientific">Congregibacter brevis</name>
    <dbReference type="NCBI Taxonomy" id="3081201"/>
    <lineage>
        <taxon>Bacteria</taxon>
        <taxon>Pseudomonadati</taxon>
        <taxon>Pseudomonadota</taxon>
        <taxon>Gammaproteobacteria</taxon>
        <taxon>Cellvibrionales</taxon>
        <taxon>Halieaceae</taxon>
        <taxon>Congregibacter</taxon>
    </lineage>
</organism>
<dbReference type="InterPro" id="IPR059019">
    <property type="entry name" value="WHD_CapW"/>
</dbReference>
<protein>
    <submittedName>
        <fullName evidence="4">WYL domain-containing protein</fullName>
    </submittedName>
</protein>
<proteinExistence type="predicted"/>
<dbReference type="PANTHER" id="PTHR34580">
    <property type="match status" value="1"/>
</dbReference>
<evidence type="ECO:0000259" key="1">
    <source>
        <dbReference type="Pfam" id="PF13280"/>
    </source>
</evidence>
<accession>A0ABZ0ICE5</accession>
<feature type="domain" description="WYL" evidence="1">
    <location>
        <begin position="124"/>
        <end position="188"/>
    </location>
</feature>
<evidence type="ECO:0000313" key="5">
    <source>
        <dbReference type="Proteomes" id="UP001626549"/>
    </source>
</evidence>
<dbReference type="InterPro" id="IPR051534">
    <property type="entry name" value="CBASS_pafABC_assoc_protein"/>
</dbReference>
<dbReference type="RefSeq" id="WP_407326747.1">
    <property type="nucleotide sequence ID" value="NZ_CP136865.1"/>
</dbReference>
<feature type="domain" description="DNA-binding transcriptional repressor CapW winged helix-turn-helix" evidence="3">
    <location>
        <begin position="10"/>
        <end position="91"/>
    </location>
</feature>
<gene>
    <name evidence="4" type="ORF">R0137_12515</name>
</gene>